<evidence type="ECO:0000256" key="4">
    <source>
        <dbReference type="ARBA" id="ARBA00022723"/>
    </source>
</evidence>
<feature type="binding site" evidence="7">
    <location>
        <position position="217"/>
    </location>
    <ligand>
        <name>Mg(2+)</name>
        <dbReference type="ChEBI" id="CHEBI:18420"/>
        <label>1</label>
        <note>catalytic</note>
    </ligand>
</feature>
<dbReference type="InterPro" id="IPR000760">
    <property type="entry name" value="Inositol_monophosphatase-like"/>
</dbReference>
<dbReference type="EC" id="3.1.3.25" evidence="3"/>
<feature type="binding site" evidence="7">
    <location>
        <position position="71"/>
    </location>
    <ligand>
        <name>Mg(2+)</name>
        <dbReference type="ChEBI" id="CHEBI:18420"/>
        <label>1</label>
        <note>catalytic</note>
    </ligand>
</feature>
<dbReference type="FunFam" id="3.30.540.10:FF:000003">
    <property type="entry name" value="Inositol-1-monophosphatase"/>
    <property type="match status" value="1"/>
</dbReference>
<dbReference type="GO" id="GO:0008934">
    <property type="term" value="F:inositol monophosphate 1-phosphatase activity"/>
    <property type="evidence" value="ECO:0007669"/>
    <property type="project" value="TreeGrafter"/>
</dbReference>
<dbReference type="GO" id="GO:0046872">
    <property type="term" value="F:metal ion binding"/>
    <property type="evidence" value="ECO:0007669"/>
    <property type="project" value="UniProtKB-KW"/>
</dbReference>
<keyword evidence="9" id="KW-1185">Reference proteome</keyword>
<sequence>MDEATRQLIFEDAKKWVYQAGKQIRDQIDDQYQIDTKSDANDLVTAVDRSTEQFFAGKIREKYPTHSIVGEEGYGDKVESLEGTIWIIDPIDGTMNFVHQKRNFAISIGIFHEGIGEIGLIYNVMEDVLYSGKKGEGAYRNQDKLPPLGEQVNIETSIIALNSSLACENKRINEKKVQQLIKDSRGTRSYGSAALEFAFVAEGIIDAYLTMRLAPWDFAAGLILVEEVGGVTIQANGKPVNLLEKNTILTCNSKIKHQLLDEYIEFK</sequence>
<evidence type="ECO:0000256" key="2">
    <source>
        <dbReference type="ARBA" id="ARBA00001946"/>
    </source>
</evidence>
<organism evidence="8 9">
    <name type="scientific">Gracilibacillus orientalis</name>
    <dbReference type="NCBI Taxonomy" id="334253"/>
    <lineage>
        <taxon>Bacteria</taxon>
        <taxon>Bacillati</taxon>
        <taxon>Bacillota</taxon>
        <taxon>Bacilli</taxon>
        <taxon>Bacillales</taxon>
        <taxon>Bacillaceae</taxon>
        <taxon>Gracilibacillus</taxon>
    </lineage>
</organism>
<evidence type="ECO:0000313" key="9">
    <source>
        <dbReference type="Proteomes" id="UP000198565"/>
    </source>
</evidence>
<dbReference type="Proteomes" id="UP000198565">
    <property type="component" value="Unassembled WGS sequence"/>
</dbReference>
<protein>
    <recommendedName>
        <fullName evidence="3">inositol-phosphate phosphatase</fullName>
        <ecNumber evidence="3">3.1.3.25</ecNumber>
    </recommendedName>
</protein>
<dbReference type="STRING" id="334253.SAMN04487943_106161"/>
<evidence type="ECO:0000256" key="3">
    <source>
        <dbReference type="ARBA" id="ARBA00013106"/>
    </source>
</evidence>
<keyword evidence="4 7" id="KW-0479">Metal-binding</keyword>
<feature type="binding site" evidence="7">
    <location>
        <position position="89"/>
    </location>
    <ligand>
        <name>Mg(2+)</name>
        <dbReference type="ChEBI" id="CHEBI:18420"/>
        <label>1</label>
        <note>catalytic</note>
    </ligand>
</feature>
<feature type="binding site" evidence="7">
    <location>
        <position position="92"/>
    </location>
    <ligand>
        <name>Mg(2+)</name>
        <dbReference type="ChEBI" id="CHEBI:18420"/>
        <label>1</label>
        <note>catalytic</note>
    </ligand>
</feature>
<dbReference type="EMBL" id="FOTR01000006">
    <property type="protein sequence ID" value="SFM00807.1"/>
    <property type="molecule type" value="Genomic_DNA"/>
</dbReference>
<dbReference type="GO" id="GO:0046854">
    <property type="term" value="P:phosphatidylinositol phosphate biosynthetic process"/>
    <property type="evidence" value="ECO:0007669"/>
    <property type="project" value="InterPro"/>
</dbReference>
<comment type="catalytic activity">
    <reaction evidence="1">
        <text>a myo-inositol phosphate + H2O = myo-inositol + phosphate</text>
        <dbReference type="Rhea" id="RHEA:24056"/>
        <dbReference type="ChEBI" id="CHEBI:15377"/>
        <dbReference type="ChEBI" id="CHEBI:17268"/>
        <dbReference type="ChEBI" id="CHEBI:43474"/>
        <dbReference type="ChEBI" id="CHEBI:84139"/>
        <dbReference type="EC" id="3.1.3.25"/>
    </reaction>
</comment>
<dbReference type="Gene3D" id="3.40.190.80">
    <property type="match status" value="1"/>
</dbReference>
<dbReference type="PROSITE" id="PS00630">
    <property type="entry name" value="IMP_2"/>
    <property type="match status" value="1"/>
</dbReference>
<name>A0A1I4MCW1_9BACI</name>
<dbReference type="SUPFAM" id="SSF56655">
    <property type="entry name" value="Carbohydrate phosphatase"/>
    <property type="match status" value="1"/>
</dbReference>
<dbReference type="Pfam" id="PF00459">
    <property type="entry name" value="Inositol_P"/>
    <property type="match status" value="1"/>
</dbReference>
<comment type="cofactor">
    <cofactor evidence="2 7">
        <name>Mg(2+)</name>
        <dbReference type="ChEBI" id="CHEBI:18420"/>
    </cofactor>
</comment>
<feature type="binding site" evidence="7">
    <location>
        <position position="91"/>
    </location>
    <ligand>
        <name>Mg(2+)</name>
        <dbReference type="ChEBI" id="CHEBI:18420"/>
        <label>1</label>
        <note>catalytic</note>
    </ligand>
</feature>
<dbReference type="RefSeq" id="WP_091483977.1">
    <property type="nucleotide sequence ID" value="NZ_FOTR01000006.1"/>
</dbReference>
<dbReference type="OrthoDB" id="9772456at2"/>
<evidence type="ECO:0000256" key="6">
    <source>
        <dbReference type="ARBA" id="ARBA00022842"/>
    </source>
</evidence>
<gene>
    <name evidence="8" type="ORF">SAMN04487943_106161</name>
</gene>
<dbReference type="PROSITE" id="PS00629">
    <property type="entry name" value="IMP_1"/>
    <property type="match status" value="1"/>
</dbReference>
<dbReference type="PRINTS" id="PR00377">
    <property type="entry name" value="IMPHPHTASES"/>
</dbReference>
<accession>A0A1I4MCW1</accession>
<evidence type="ECO:0000256" key="7">
    <source>
        <dbReference type="PIRSR" id="PIRSR600760-2"/>
    </source>
</evidence>
<proteinExistence type="predicted"/>
<evidence type="ECO:0000256" key="5">
    <source>
        <dbReference type="ARBA" id="ARBA00022801"/>
    </source>
</evidence>
<dbReference type="CDD" id="cd01637">
    <property type="entry name" value="IMPase_like"/>
    <property type="match status" value="1"/>
</dbReference>
<dbReference type="InterPro" id="IPR020583">
    <property type="entry name" value="Inositol_monoP_metal-BS"/>
</dbReference>
<reference evidence="9" key="1">
    <citation type="submission" date="2016-10" db="EMBL/GenBank/DDBJ databases">
        <authorList>
            <person name="Varghese N."/>
            <person name="Submissions S."/>
        </authorList>
    </citation>
    <scope>NUCLEOTIDE SEQUENCE [LARGE SCALE GENOMIC DNA]</scope>
    <source>
        <strain evidence="9">CGMCC 1.4250</strain>
    </source>
</reference>
<dbReference type="GO" id="GO:0006020">
    <property type="term" value="P:inositol metabolic process"/>
    <property type="evidence" value="ECO:0007669"/>
    <property type="project" value="TreeGrafter"/>
</dbReference>
<evidence type="ECO:0000313" key="8">
    <source>
        <dbReference type="EMBL" id="SFM00807.1"/>
    </source>
</evidence>
<dbReference type="PANTHER" id="PTHR20854:SF4">
    <property type="entry name" value="INOSITOL-1-MONOPHOSPHATASE-RELATED"/>
    <property type="match status" value="1"/>
</dbReference>
<dbReference type="PANTHER" id="PTHR20854">
    <property type="entry name" value="INOSITOL MONOPHOSPHATASE"/>
    <property type="match status" value="1"/>
</dbReference>
<dbReference type="GO" id="GO:0007165">
    <property type="term" value="P:signal transduction"/>
    <property type="evidence" value="ECO:0007669"/>
    <property type="project" value="TreeGrafter"/>
</dbReference>
<dbReference type="InterPro" id="IPR020550">
    <property type="entry name" value="Inositol_monophosphatase_CS"/>
</dbReference>
<dbReference type="AlphaFoldDB" id="A0A1I4MCW1"/>
<keyword evidence="5" id="KW-0378">Hydrolase</keyword>
<dbReference type="Gene3D" id="3.30.540.10">
    <property type="entry name" value="Fructose-1,6-Bisphosphatase, subunit A, domain 1"/>
    <property type="match status" value="1"/>
</dbReference>
<keyword evidence="6 7" id="KW-0460">Magnesium</keyword>
<evidence type="ECO:0000256" key="1">
    <source>
        <dbReference type="ARBA" id="ARBA00001033"/>
    </source>
</evidence>